<feature type="domain" description="B3/B4 tRNA-binding" evidence="4">
    <location>
        <begin position="302"/>
        <end position="476"/>
    </location>
</feature>
<dbReference type="Pfam" id="PF23598">
    <property type="entry name" value="LRR_14"/>
    <property type="match status" value="1"/>
</dbReference>
<dbReference type="SMART" id="SM00873">
    <property type="entry name" value="B3_4"/>
    <property type="match status" value="1"/>
</dbReference>
<dbReference type="InterPro" id="IPR020825">
    <property type="entry name" value="Phe-tRNA_synthase-like_B3/B4"/>
</dbReference>
<reference evidence="5 6" key="1">
    <citation type="submission" date="2020-04" db="EMBL/GenBank/DDBJ databases">
        <authorList>
            <person name="Alioto T."/>
            <person name="Alioto T."/>
            <person name="Gomez Garrido J."/>
        </authorList>
    </citation>
    <scope>NUCLEOTIDE SEQUENCE [LARGE SCALE GENOMIC DNA]</scope>
</reference>
<dbReference type="SUPFAM" id="SSF52058">
    <property type="entry name" value="L domain-like"/>
    <property type="match status" value="1"/>
</dbReference>
<organism evidence="5 6">
    <name type="scientific">Cloeon dipterum</name>
    <dbReference type="NCBI Taxonomy" id="197152"/>
    <lineage>
        <taxon>Eukaryota</taxon>
        <taxon>Metazoa</taxon>
        <taxon>Ecdysozoa</taxon>
        <taxon>Arthropoda</taxon>
        <taxon>Hexapoda</taxon>
        <taxon>Insecta</taxon>
        <taxon>Pterygota</taxon>
        <taxon>Palaeoptera</taxon>
        <taxon>Ephemeroptera</taxon>
        <taxon>Pisciforma</taxon>
        <taxon>Baetidae</taxon>
        <taxon>Cloeon</taxon>
    </lineage>
</organism>
<dbReference type="PROSITE" id="PS51450">
    <property type="entry name" value="LRR"/>
    <property type="match status" value="1"/>
</dbReference>
<evidence type="ECO:0000313" key="6">
    <source>
        <dbReference type="Proteomes" id="UP000494165"/>
    </source>
</evidence>
<gene>
    <name evidence="5" type="ORF">CLODIP_2_CD09291</name>
</gene>
<accession>A0A8S1C581</accession>
<protein>
    <recommendedName>
        <fullName evidence="4">B3/B4 tRNA-binding domain-containing protein</fullName>
    </recommendedName>
</protein>
<sequence>MSWTEIQTAHSQNRHELVLSGADISKRIEEQKGLDPALFSLVNINYLCISETCLSSVPVDVAKLKSLTTLVLHTNKLTELPDCVGDLDKLKILDVSRNSLSALPETLTKLSNLTSINVSSNNIAHLPSFKNNLKLSILDASQNELEQFPDVVYPELAHLAEIKLKSNKITEIPRNVSSLPSLRLLDVSENLIQLVPGELADNSKLKDVMLKGNKLNDKRLMKMVEQCKPKQILEYISKNCPKEKVESGVGGGKKGKKGKGKQQQSESNSNQEISDLCNKISVLHVTDDSLKVISEDESVKLVRPHIVCCIVRDVKFTAETFRSFIHLQTRLHDTLCQKRQLATIATHDLSLFPPGPLHYVARPPHRIKLTPLGQDKELTAAEMFKNLQEEAEEEKRSQSGSGIFRFLTLLEGKQVYPYLKNAKNKTISLPPITNSELTKITESTKDIFIEITSSSSQGACKTVIHQLLLEILELGIGDAEDSNGFHSLKVQQVQIVNMEGTLKVVYPSRVDLQFEESKKIVIIRE</sequence>
<dbReference type="Pfam" id="PF13855">
    <property type="entry name" value="LRR_8"/>
    <property type="match status" value="1"/>
</dbReference>
<dbReference type="InterPro" id="IPR045060">
    <property type="entry name" value="Phe-tRNA-ligase_IIc_bsu"/>
</dbReference>
<dbReference type="Gene3D" id="3.80.10.10">
    <property type="entry name" value="Ribonuclease Inhibitor"/>
    <property type="match status" value="2"/>
</dbReference>
<evidence type="ECO:0000256" key="2">
    <source>
        <dbReference type="ARBA" id="ARBA00022737"/>
    </source>
</evidence>
<dbReference type="PANTHER" id="PTHR10947">
    <property type="entry name" value="PHENYLALANYL-TRNA SYNTHETASE BETA CHAIN AND LEUCINE-RICH REPEAT-CONTAINING PROTEIN 47"/>
    <property type="match status" value="1"/>
</dbReference>
<dbReference type="GO" id="GO:0003723">
    <property type="term" value="F:RNA binding"/>
    <property type="evidence" value="ECO:0007669"/>
    <property type="project" value="InterPro"/>
</dbReference>
<proteinExistence type="predicted"/>
<dbReference type="OrthoDB" id="67933at2759"/>
<dbReference type="SMART" id="SM00369">
    <property type="entry name" value="LRR_TYP"/>
    <property type="match status" value="5"/>
</dbReference>
<dbReference type="PANTHER" id="PTHR10947:SF3">
    <property type="entry name" value="LEUCINE-RICH REPEAT-CONTAINING PROTEIN 47"/>
    <property type="match status" value="1"/>
</dbReference>
<dbReference type="InterPro" id="IPR032675">
    <property type="entry name" value="LRR_dom_sf"/>
</dbReference>
<dbReference type="Gene3D" id="3.50.40.10">
    <property type="entry name" value="Phenylalanyl-trna Synthetase, Chain B, domain 3"/>
    <property type="match status" value="1"/>
</dbReference>
<dbReference type="AlphaFoldDB" id="A0A8S1C581"/>
<evidence type="ECO:0000256" key="1">
    <source>
        <dbReference type="ARBA" id="ARBA00022614"/>
    </source>
</evidence>
<keyword evidence="6" id="KW-1185">Reference proteome</keyword>
<keyword evidence="1" id="KW-0433">Leucine-rich repeat</keyword>
<evidence type="ECO:0000313" key="5">
    <source>
        <dbReference type="EMBL" id="CAB3364453.1"/>
    </source>
</evidence>
<dbReference type="InterPro" id="IPR055414">
    <property type="entry name" value="LRR_R13L4/SHOC2-like"/>
</dbReference>
<dbReference type="GO" id="GO:0006432">
    <property type="term" value="P:phenylalanyl-tRNA aminoacylation"/>
    <property type="evidence" value="ECO:0007669"/>
    <property type="project" value="InterPro"/>
</dbReference>
<feature type="region of interest" description="Disordered" evidence="3">
    <location>
        <begin position="244"/>
        <end position="271"/>
    </location>
</feature>
<dbReference type="InterPro" id="IPR003591">
    <property type="entry name" value="Leu-rich_rpt_typical-subtyp"/>
</dbReference>
<dbReference type="SMART" id="SM00364">
    <property type="entry name" value="LRR_BAC"/>
    <property type="match status" value="6"/>
</dbReference>
<comment type="caution">
    <text evidence="5">The sequence shown here is derived from an EMBL/GenBank/DDBJ whole genome shotgun (WGS) entry which is preliminary data.</text>
</comment>
<dbReference type="Proteomes" id="UP000494165">
    <property type="component" value="Unassembled WGS sequence"/>
</dbReference>
<feature type="compositionally biased region" description="Low complexity" evidence="3">
    <location>
        <begin position="261"/>
        <end position="271"/>
    </location>
</feature>
<evidence type="ECO:0000259" key="4">
    <source>
        <dbReference type="SMART" id="SM00873"/>
    </source>
</evidence>
<keyword evidence="2" id="KW-0677">Repeat</keyword>
<name>A0A8S1C581_9INSE</name>
<dbReference type="InterPro" id="IPR005146">
    <property type="entry name" value="B3/B4_tRNA-bd"/>
</dbReference>
<dbReference type="GO" id="GO:0004826">
    <property type="term" value="F:phenylalanine-tRNA ligase activity"/>
    <property type="evidence" value="ECO:0007669"/>
    <property type="project" value="InterPro"/>
</dbReference>
<dbReference type="InterPro" id="IPR001611">
    <property type="entry name" value="Leu-rich_rpt"/>
</dbReference>
<dbReference type="EMBL" id="CADEPI010000016">
    <property type="protein sequence ID" value="CAB3364453.1"/>
    <property type="molecule type" value="Genomic_DNA"/>
</dbReference>
<evidence type="ECO:0000256" key="3">
    <source>
        <dbReference type="SAM" id="MobiDB-lite"/>
    </source>
</evidence>